<gene>
    <name evidence="1" type="ORF">NQ176_g6353</name>
</gene>
<dbReference type="Proteomes" id="UP001143910">
    <property type="component" value="Unassembled WGS sequence"/>
</dbReference>
<accession>A0ACC1N4Q5</accession>
<name>A0ACC1N4Q5_9HYPO</name>
<proteinExistence type="predicted"/>
<organism evidence="1 2">
    <name type="scientific">Zarea fungicola</name>
    <dbReference type="NCBI Taxonomy" id="93591"/>
    <lineage>
        <taxon>Eukaryota</taxon>
        <taxon>Fungi</taxon>
        <taxon>Dikarya</taxon>
        <taxon>Ascomycota</taxon>
        <taxon>Pezizomycotina</taxon>
        <taxon>Sordariomycetes</taxon>
        <taxon>Hypocreomycetidae</taxon>
        <taxon>Hypocreales</taxon>
        <taxon>Cordycipitaceae</taxon>
        <taxon>Zarea</taxon>
    </lineage>
</organism>
<evidence type="ECO:0000313" key="1">
    <source>
        <dbReference type="EMBL" id="KAJ2973877.1"/>
    </source>
</evidence>
<reference evidence="1" key="1">
    <citation type="submission" date="2022-08" db="EMBL/GenBank/DDBJ databases">
        <title>Genome Sequence of Lecanicillium fungicola.</title>
        <authorList>
            <person name="Buettner E."/>
        </authorList>
    </citation>
    <scope>NUCLEOTIDE SEQUENCE</scope>
    <source>
        <strain evidence="1">Babe33</strain>
    </source>
</reference>
<evidence type="ECO:0000313" key="2">
    <source>
        <dbReference type="Proteomes" id="UP001143910"/>
    </source>
</evidence>
<protein>
    <submittedName>
        <fullName evidence="1">Uncharacterized protein</fullName>
    </submittedName>
</protein>
<dbReference type="EMBL" id="JANJQO010000906">
    <property type="protein sequence ID" value="KAJ2973877.1"/>
    <property type="molecule type" value="Genomic_DNA"/>
</dbReference>
<sequence length="310" mass="35607">MSEKTNDPPMQTVPLQFIHSPLQFISANHPEGLRNPAALCRIRRHISRRLSRRKNTQREEENFEQKHGDDGLNAARMDSLETPPTLSGTTDSVQPQRRVEPVPQDAAPQYALQMCYQFSDGKEEACATGFAWHISVEQLFLFNYYWVVPFGWARSIKKRRDCVFKDQIYKHFIAVAMADRQLLTAVLYVAARRYSLVAVNVMHVNRYKKQMLQYLLSSLQSLRDNAAKRAPASPNNLALVLIMATESWFEGQQLAFKVHRDAFTRMAEELAASNTCFPEPELPRLIMAMAQHSIYSSKFSRPCTQYFLGD</sequence>
<comment type="caution">
    <text evidence="1">The sequence shown here is derived from an EMBL/GenBank/DDBJ whole genome shotgun (WGS) entry which is preliminary data.</text>
</comment>
<keyword evidence="2" id="KW-1185">Reference proteome</keyword>